<dbReference type="EMBL" id="KV876176">
    <property type="protein sequence ID" value="RZR74263.1"/>
    <property type="molecule type" value="Genomic_DNA"/>
</dbReference>
<dbReference type="AlphaFoldDB" id="A0A445MJ78"/>
<sequence>MFRLPAWGEKLPAGGEGARVTRGCTGELFLLFLFFFLLFLFFFYFLFSSSIDCRRSISPLIDRRRPILVVPSGSGRFVYRSAAGLVHTGRYGPYRSLLVCVLSVVDDTKLVAKIVIRELQTMLKELVMDKLAVGGSDSILQSFADRMDALHKAIASQAALPKTNDSQEEHILENFHSSRLIRKLILDSPGFAATLWKMALDGKCHVWAQGHR</sequence>
<keyword evidence="1" id="KW-1133">Transmembrane helix</keyword>
<dbReference type="GO" id="GO:0005730">
    <property type="term" value="C:nucleolus"/>
    <property type="evidence" value="ECO:0007669"/>
    <property type="project" value="TreeGrafter"/>
</dbReference>
<organism evidence="2">
    <name type="scientific">Ensete ventricosum</name>
    <name type="common">Abyssinian banana</name>
    <name type="synonym">Musa ensete</name>
    <dbReference type="NCBI Taxonomy" id="4639"/>
    <lineage>
        <taxon>Eukaryota</taxon>
        <taxon>Viridiplantae</taxon>
        <taxon>Streptophyta</taxon>
        <taxon>Embryophyta</taxon>
        <taxon>Tracheophyta</taxon>
        <taxon>Spermatophyta</taxon>
        <taxon>Magnoliopsida</taxon>
        <taxon>Liliopsida</taxon>
        <taxon>Zingiberales</taxon>
        <taxon>Musaceae</taxon>
        <taxon>Ensete</taxon>
    </lineage>
</organism>
<dbReference type="GO" id="GO:0006417">
    <property type="term" value="P:regulation of translation"/>
    <property type="evidence" value="ECO:0007669"/>
    <property type="project" value="TreeGrafter"/>
</dbReference>
<reference evidence="2" key="1">
    <citation type="journal article" date="2018" name="Data Brief">
        <title>Genome sequence data from 17 accessions of Ensete ventricosum, a staple food crop for millions in Ethiopia.</title>
        <authorList>
            <person name="Yemataw Z."/>
            <person name="Muzemil S."/>
            <person name="Ambachew D."/>
            <person name="Tripathi L."/>
            <person name="Tesfaye K."/>
            <person name="Chala A."/>
            <person name="Farbos A."/>
            <person name="O'Neill P."/>
            <person name="Moore K."/>
            <person name="Grant M."/>
            <person name="Studholme D.J."/>
        </authorList>
    </citation>
    <scope>NUCLEOTIDE SEQUENCE [LARGE SCALE GENOMIC DNA]</scope>
    <source>
        <tissue evidence="2">Leaf</tissue>
    </source>
</reference>
<accession>A0A445MJ78</accession>
<name>A0A445MJ78_ENSVE</name>
<dbReference type="PANTHER" id="PTHR13389:SF0">
    <property type="entry name" value="PUMILIO HOMOLOG 3"/>
    <property type="match status" value="1"/>
</dbReference>
<evidence type="ECO:0000256" key="1">
    <source>
        <dbReference type="SAM" id="Phobius"/>
    </source>
</evidence>
<keyword evidence="1" id="KW-0472">Membrane</keyword>
<feature type="transmembrane region" description="Helical" evidence="1">
    <location>
        <begin position="28"/>
        <end position="47"/>
    </location>
</feature>
<proteinExistence type="predicted"/>
<dbReference type="InterPro" id="IPR040059">
    <property type="entry name" value="PUM3"/>
</dbReference>
<gene>
    <name evidence="2" type="ORF">BHM03_00034486</name>
</gene>
<dbReference type="Proteomes" id="UP000290560">
    <property type="component" value="Unassembled WGS sequence"/>
</dbReference>
<protein>
    <submittedName>
        <fullName evidence="2">Uncharacterized protein</fullName>
    </submittedName>
</protein>
<dbReference type="PANTHER" id="PTHR13389">
    <property type="entry name" value="PUMILIO HOMOLOG 3"/>
    <property type="match status" value="1"/>
</dbReference>
<keyword evidence="1" id="KW-0812">Transmembrane</keyword>
<evidence type="ECO:0000313" key="2">
    <source>
        <dbReference type="EMBL" id="RZR74263.1"/>
    </source>
</evidence>
<dbReference type="GO" id="GO:0003729">
    <property type="term" value="F:mRNA binding"/>
    <property type="evidence" value="ECO:0007669"/>
    <property type="project" value="TreeGrafter"/>
</dbReference>